<reference evidence="1" key="2">
    <citation type="journal article" date="2015" name="Fish Shellfish Immunol.">
        <title>Early steps in the European eel (Anguilla anguilla)-Vibrio vulnificus interaction in the gills: Role of the RtxA13 toxin.</title>
        <authorList>
            <person name="Callol A."/>
            <person name="Pajuelo D."/>
            <person name="Ebbesson L."/>
            <person name="Teles M."/>
            <person name="MacKenzie S."/>
            <person name="Amaro C."/>
        </authorList>
    </citation>
    <scope>NUCLEOTIDE SEQUENCE</scope>
</reference>
<name>A0A0E9SC43_ANGAN</name>
<dbReference type="AlphaFoldDB" id="A0A0E9SC43"/>
<dbReference type="EMBL" id="GBXM01070332">
    <property type="protein sequence ID" value="JAH38245.1"/>
    <property type="molecule type" value="Transcribed_RNA"/>
</dbReference>
<accession>A0A0E9SC43</accession>
<reference evidence="1" key="1">
    <citation type="submission" date="2014-11" db="EMBL/GenBank/DDBJ databases">
        <authorList>
            <person name="Amaro Gonzalez C."/>
        </authorList>
    </citation>
    <scope>NUCLEOTIDE SEQUENCE</scope>
</reference>
<proteinExistence type="predicted"/>
<evidence type="ECO:0000313" key="1">
    <source>
        <dbReference type="EMBL" id="JAH38245.1"/>
    </source>
</evidence>
<protein>
    <submittedName>
        <fullName evidence="1">Uncharacterized protein</fullName>
    </submittedName>
</protein>
<sequence>MPLINQDFILSTNNFYSSECVFIWYAA</sequence>
<organism evidence="1">
    <name type="scientific">Anguilla anguilla</name>
    <name type="common">European freshwater eel</name>
    <name type="synonym">Muraena anguilla</name>
    <dbReference type="NCBI Taxonomy" id="7936"/>
    <lineage>
        <taxon>Eukaryota</taxon>
        <taxon>Metazoa</taxon>
        <taxon>Chordata</taxon>
        <taxon>Craniata</taxon>
        <taxon>Vertebrata</taxon>
        <taxon>Euteleostomi</taxon>
        <taxon>Actinopterygii</taxon>
        <taxon>Neopterygii</taxon>
        <taxon>Teleostei</taxon>
        <taxon>Anguilliformes</taxon>
        <taxon>Anguillidae</taxon>
        <taxon>Anguilla</taxon>
    </lineage>
</organism>